<protein>
    <recommendedName>
        <fullName evidence="4">Lipoprotein</fullName>
    </recommendedName>
</protein>
<evidence type="ECO:0000313" key="2">
    <source>
        <dbReference type="EMBL" id="ASW42809.1"/>
    </source>
</evidence>
<dbReference type="PROSITE" id="PS51257">
    <property type="entry name" value="PROKAR_LIPOPROTEIN"/>
    <property type="match status" value="1"/>
</dbReference>
<evidence type="ECO:0000256" key="1">
    <source>
        <dbReference type="SAM" id="SignalP"/>
    </source>
</evidence>
<dbReference type="EMBL" id="CP016786">
    <property type="protein sequence ID" value="ASW42809.1"/>
    <property type="molecule type" value="Genomic_DNA"/>
</dbReference>
<dbReference type="KEGG" id="cia:BEN51_04775"/>
<keyword evidence="1" id="KW-0732">Signal</keyword>
<name>A0A343JBA1_9CLOT</name>
<feature type="chain" id="PRO_5038720846" description="Lipoprotein" evidence="1">
    <location>
        <begin position="20"/>
        <end position="166"/>
    </location>
</feature>
<sequence length="166" mass="19352">MKKIIKVLLFIVMSSILLFGCNSSKEKENVADFINKLISTETYENINFNDDVEILLVHLKSAFDNYLTDNALNLLLANRIPSIYSTVISKNNITDITDMEITQVKENKYDSYTHYEYEVTYKLKSNNDSIDMTDYMSFKILKDNLIDEVYLLDKKSSIFDVFKNHL</sequence>
<dbReference type="Proteomes" id="UP000264883">
    <property type="component" value="Chromosome"/>
</dbReference>
<evidence type="ECO:0008006" key="4">
    <source>
        <dbReference type="Google" id="ProtNLM"/>
    </source>
</evidence>
<organism evidence="2 3">
    <name type="scientific">Clostridium isatidis</name>
    <dbReference type="NCBI Taxonomy" id="182773"/>
    <lineage>
        <taxon>Bacteria</taxon>
        <taxon>Bacillati</taxon>
        <taxon>Bacillota</taxon>
        <taxon>Clostridia</taxon>
        <taxon>Eubacteriales</taxon>
        <taxon>Clostridiaceae</taxon>
        <taxon>Clostridium</taxon>
    </lineage>
</organism>
<keyword evidence="3" id="KW-1185">Reference proteome</keyword>
<dbReference type="RefSeq" id="WP_119864942.1">
    <property type="nucleotide sequence ID" value="NZ_CP016786.1"/>
</dbReference>
<feature type="signal peptide" evidence="1">
    <location>
        <begin position="1"/>
        <end position="19"/>
    </location>
</feature>
<evidence type="ECO:0000313" key="3">
    <source>
        <dbReference type="Proteomes" id="UP000264883"/>
    </source>
</evidence>
<reference evidence="2 3" key="1">
    <citation type="submission" date="2016-08" db="EMBL/GenBank/DDBJ databases">
        <title>Complete Genome Sequence Of The Indigo Reducing Clostridium isatidis DSM15098.</title>
        <authorList>
            <person name="Little G.T."/>
            <person name="Minton N.P."/>
        </authorList>
    </citation>
    <scope>NUCLEOTIDE SEQUENCE [LARGE SCALE GENOMIC DNA]</scope>
    <source>
        <strain evidence="2 3">DSM 15098</strain>
    </source>
</reference>
<dbReference type="AlphaFoldDB" id="A0A343JBA1"/>
<accession>A0A343JBA1</accession>
<gene>
    <name evidence="2" type="ORF">BEN51_04775</name>
</gene>
<proteinExistence type="predicted"/>